<dbReference type="InterPro" id="IPR045851">
    <property type="entry name" value="AMP-bd_C_sf"/>
</dbReference>
<proteinExistence type="predicted"/>
<dbReference type="Gene3D" id="3.30.300.30">
    <property type="match status" value="1"/>
</dbReference>
<dbReference type="CDD" id="cd03017">
    <property type="entry name" value="PRX_BCP"/>
    <property type="match status" value="1"/>
</dbReference>
<accession>A0A9N8HZV8</accession>
<evidence type="ECO:0000259" key="2">
    <source>
        <dbReference type="PROSITE" id="PS51352"/>
    </source>
</evidence>
<dbReference type="SUPFAM" id="SSF52833">
    <property type="entry name" value="Thioredoxin-like"/>
    <property type="match status" value="1"/>
</dbReference>
<dbReference type="SUPFAM" id="SSF56801">
    <property type="entry name" value="Acetyl-CoA synthetase-like"/>
    <property type="match status" value="1"/>
</dbReference>
<feature type="transmembrane region" description="Helical" evidence="1">
    <location>
        <begin position="964"/>
        <end position="986"/>
    </location>
</feature>
<dbReference type="Pfam" id="PF01593">
    <property type="entry name" value="Amino_oxidase"/>
    <property type="match status" value="1"/>
</dbReference>
<dbReference type="SUPFAM" id="SSF51161">
    <property type="entry name" value="Trimeric LpxA-like enzymes"/>
    <property type="match status" value="1"/>
</dbReference>
<dbReference type="Gene3D" id="3.40.30.10">
    <property type="entry name" value="Glutaredoxin"/>
    <property type="match status" value="1"/>
</dbReference>
<evidence type="ECO:0000313" key="4">
    <source>
        <dbReference type="Proteomes" id="UP001153069"/>
    </source>
</evidence>
<feature type="transmembrane region" description="Helical" evidence="1">
    <location>
        <begin position="924"/>
        <end position="952"/>
    </location>
</feature>
<dbReference type="InterPro" id="IPR042099">
    <property type="entry name" value="ANL_N_sf"/>
</dbReference>
<dbReference type="Pfam" id="PF00501">
    <property type="entry name" value="AMP-binding"/>
    <property type="match status" value="1"/>
</dbReference>
<gene>
    <name evidence="3" type="ORF">SEMRO_3186_G344880.1</name>
</gene>
<dbReference type="OrthoDB" id="199633at2759"/>
<dbReference type="InterPro" id="IPR000873">
    <property type="entry name" value="AMP-dep_synth/lig_dom"/>
</dbReference>
<dbReference type="Gene3D" id="2.160.10.10">
    <property type="entry name" value="Hexapeptide repeat proteins"/>
    <property type="match status" value="1"/>
</dbReference>
<keyword evidence="1" id="KW-0812">Transmembrane</keyword>
<dbReference type="InterPro" id="IPR011004">
    <property type="entry name" value="Trimer_LpxA-like_sf"/>
</dbReference>
<dbReference type="GO" id="GO:0016209">
    <property type="term" value="F:antioxidant activity"/>
    <property type="evidence" value="ECO:0007669"/>
    <property type="project" value="InterPro"/>
</dbReference>
<dbReference type="GO" id="GO:0016491">
    <property type="term" value="F:oxidoreductase activity"/>
    <property type="evidence" value="ECO:0007669"/>
    <property type="project" value="InterPro"/>
</dbReference>
<dbReference type="Proteomes" id="UP001153069">
    <property type="component" value="Unassembled WGS sequence"/>
</dbReference>
<comment type="caution">
    <text evidence="3">The sequence shown here is derived from an EMBL/GenBank/DDBJ whole genome shotgun (WGS) entry which is preliminary data.</text>
</comment>
<dbReference type="InterPro" id="IPR002937">
    <property type="entry name" value="Amino_oxidase"/>
</dbReference>
<dbReference type="InterPro" id="IPR036249">
    <property type="entry name" value="Thioredoxin-like_sf"/>
</dbReference>
<sequence>MGLAAGFMSSLYAGTSLVMASPLDFIANPLLWSDMVETYKATLTCAPNFAYALLLKRLEQANQTANWSCVKRAMFGGEPAQSRVVEAAAKTLSIKPEHIYNIYGMAESVVFLTGGPANPDSEGLVSCGEAASPTLKLQIVEDGKEVEEGQVGSIWAQSPRVAAGYYGQSELTTATFANALPGYDSPWLDTGDLGKIVDGQLYVTGRVKDVIIINGKNYYPTDVELSIDETFGDVIRPGRTTAFQHGEDSIGITVEGRKGFDKTAKSDLALQISNHVSQVHGLLAHEMVVLKLGVTPKTTSGKLKRSEIRQTTVARDWKESSVLLHFERKEVAAPLPQQHVAVVGAGAAGLIAALRLAQRNIKVTLLECNEQIGGHARHVEVFGHERNPAFGVFISNESPNLMALAEELGVAPIHLGESRQARGLVSQKSQPIPEVPQSEISRFIAEMQRVHKAGSGQNETIGEFLDQNGYDQHFIVYFYVGRIVSFFAGQSIQDYLNIPLELVAWFVIIGFAKNRALLRMSNREYMESFWAQLQTLGVEIKTNVATKVVFRDDSGVTLSTGSCGNEDVLKVDKLVLAVPPNAAAQILENFMSPQENVLTEFDCPLETVVMHTDSKWIDSKTPCVLFANILDWGKSTLPAASDTIPLTTSFPSDTDGKTPIYVTHAYNTYEELEFDSPVETMSFTHTRITCKAIELRNSLLQHQGNNSTYFAGGWTRGTMLHEDAIVSGILASNAVLENFGMKPHPVLERETIVPSNHLSGGGITDHGQSDIQAPTKDGFSNRYSDIILSVFGSEIDSSKTWAENGLTSLNSAELRNRVEEKLPVVLPSNFEQLYATPKELEVFLVSSEGKHFPCNAAAEHVDFHWNSPGSQCGKLEMSIAQVLGFIAITLVLLTAIFPSYLVAARLASKCSTSEDQQCLKTSFLWFPLLFPLFVFSFSIMVVLCKILVVGMYRPQEINLMSWHYLRWWFVDRLLHIWELFVGRFLLETKFAWLFYRLLGADLAWSTKIDAFIRECDLVSVGVNSSVSHAIRCRKFRPWTEGSPRMIFRPIIVGPNCEVSGMISPGAVIGAGCIVEKLTVVEEGAQVPDCVIARGIPAHNGGSYNHHTSNWKEESLLDGFKILWMVSEAYHYSALYFLAHGILNNILPIWRYHVVLHWFLLFPLASLFAVVTSILMKWLLIGKRDPSEAYQGTCWRRATNWACDYHFRVAAWMLGKFMGTSRFDTFALWCHGLDVDVVSVLHTASTIFSPSKVDYVKIRNSFLALTEIELDIPSGEKIEISHSSVGRNTIVGAGAKVIRSNLPSRSQVSDKIYDFNPPNRCLEATWRFILLEVILPEVALLILIAIIFWSIIPVYELSAAIIGKSSSPSVLVLVIVGATVFQFLIWILLAKIIEWAFLNVVPQNGFFHVYIFYAIWFRGGNPIEMVLMGTVFFKHYAQFMGAEVDGDLLFFDSILLEFGNYHFQGNTYPRGHYFDINGLTIDDVYISGVVHPGCYIAAGAVVNAEECGPWKSFFPSAAEKVASSKRHPSRQSLQGGTDRMRSERLQDYFQRSPYLAESDSTTIQPVRSISENSCEVGVSPESPAAMSKAGLLSKDSSLRATCALELGIPATSFELPNSQGEGTTSLQDLVETGKWTVLYFYPAAFTSGCTLQACSFQRDIDQYRQLNAQIVGVSVDSVEKNKAFCSAENLGFFMLSDQGGCVSQTYGSAVSIPGSGTISNRQTYLIDPQGRLRWIFHDFESRIARHSKDVLDKLQELEATDEIC</sequence>
<feature type="transmembrane region" description="Helical" evidence="1">
    <location>
        <begin position="1327"/>
        <end position="1350"/>
    </location>
</feature>
<feature type="domain" description="Thioredoxin" evidence="2">
    <location>
        <begin position="1603"/>
        <end position="1758"/>
    </location>
</feature>
<dbReference type="Pfam" id="PF00578">
    <property type="entry name" value="AhpC-TSA"/>
    <property type="match status" value="1"/>
</dbReference>
<feature type="transmembrane region" description="Helical" evidence="1">
    <location>
        <begin position="1395"/>
        <end position="1415"/>
    </location>
</feature>
<keyword evidence="1" id="KW-1133">Transmembrane helix</keyword>
<dbReference type="InterPro" id="IPR000866">
    <property type="entry name" value="AhpC/TSA"/>
</dbReference>
<reference evidence="3" key="1">
    <citation type="submission" date="2020-06" db="EMBL/GenBank/DDBJ databases">
        <authorList>
            <consortium name="Plant Systems Biology data submission"/>
        </authorList>
    </citation>
    <scope>NUCLEOTIDE SEQUENCE</scope>
    <source>
        <strain evidence="3">D6</strain>
    </source>
</reference>
<feature type="transmembrane region" description="Helical" evidence="1">
    <location>
        <begin position="1128"/>
        <end position="1149"/>
    </location>
</feature>
<dbReference type="PANTHER" id="PTHR22754">
    <property type="entry name" value="DISCO-INTERACTING PROTEIN 2 DIP2 -RELATED"/>
    <property type="match status" value="1"/>
</dbReference>
<dbReference type="SUPFAM" id="SSF51905">
    <property type="entry name" value="FAD/NAD(P)-binding domain"/>
    <property type="match status" value="1"/>
</dbReference>
<keyword evidence="1" id="KW-0472">Membrane</keyword>
<organism evidence="3 4">
    <name type="scientific">Seminavis robusta</name>
    <dbReference type="NCBI Taxonomy" id="568900"/>
    <lineage>
        <taxon>Eukaryota</taxon>
        <taxon>Sar</taxon>
        <taxon>Stramenopiles</taxon>
        <taxon>Ochrophyta</taxon>
        <taxon>Bacillariophyta</taxon>
        <taxon>Bacillariophyceae</taxon>
        <taxon>Bacillariophycidae</taxon>
        <taxon>Naviculales</taxon>
        <taxon>Naviculaceae</taxon>
        <taxon>Seminavis</taxon>
    </lineage>
</organism>
<evidence type="ECO:0000256" key="1">
    <source>
        <dbReference type="SAM" id="Phobius"/>
    </source>
</evidence>
<name>A0A9N8HZV8_9STRA</name>
<dbReference type="InterPro" id="IPR013766">
    <property type="entry name" value="Thioredoxin_domain"/>
</dbReference>
<dbReference type="PROSITE" id="PS51352">
    <property type="entry name" value="THIOREDOXIN_2"/>
    <property type="match status" value="1"/>
</dbReference>
<dbReference type="EMBL" id="CAICTM010003184">
    <property type="protein sequence ID" value="CAB9531010.1"/>
    <property type="molecule type" value="Genomic_DNA"/>
</dbReference>
<feature type="transmembrane region" description="Helical" evidence="1">
    <location>
        <begin position="882"/>
        <end position="903"/>
    </location>
</feature>
<keyword evidence="4" id="KW-1185">Reference proteome</keyword>
<feature type="transmembrane region" description="Helical" evidence="1">
    <location>
        <begin position="1155"/>
        <end position="1179"/>
    </location>
</feature>
<dbReference type="Gene3D" id="3.50.50.60">
    <property type="entry name" value="FAD/NAD(P)-binding domain"/>
    <property type="match status" value="1"/>
</dbReference>
<evidence type="ECO:0000313" key="3">
    <source>
        <dbReference type="EMBL" id="CAB9531010.1"/>
    </source>
</evidence>
<dbReference type="Gene3D" id="3.40.50.12780">
    <property type="entry name" value="N-terminal domain of ligase-like"/>
    <property type="match status" value="1"/>
</dbReference>
<protein>
    <submittedName>
        <fullName evidence="3">MSMEG_5435/MSMEI_5285</fullName>
    </submittedName>
</protein>
<feature type="transmembrane region" description="Helical" evidence="1">
    <location>
        <begin position="1370"/>
        <end position="1388"/>
    </location>
</feature>
<dbReference type="PANTHER" id="PTHR22754:SF32">
    <property type="entry name" value="DISCO-INTERACTING PROTEIN 2"/>
    <property type="match status" value="1"/>
</dbReference>
<dbReference type="InterPro" id="IPR036188">
    <property type="entry name" value="FAD/NAD-bd_sf"/>
</dbReference>